<comment type="catalytic activity">
    <reaction evidence="1">
        <text>Thiol-dependent hydrolysis of ester, thioester, amide, peptide and isopeptide bonds formed by the C-terminal Gly of ubiquitin (a 76-residue protein attached to proteins as an intracellular targeting signal).</text>
        <dbReference type="EC" id="3.4.19.12"/>
    </reaction>
</comment>
<evidence type="ECO:0000256" key="3">
    <source>
        <dbReference type="ARBA" id="ARBA00012759"/>
    </source>
</evidence>
<dbReference type="CDD" id="cd02257">
    <property type="entry name" value="Peptidase_C19"/>
    <property type="match status" value="1"/>
</dbReference>
<dbReference type="Pfam" id="PF00443">
    <property type="entry name" value="UCH"/>
    <property type="match status" value="1"/>
</dbReference>
<dbReference type="InterPro" id="IPR028889">
    <property type="entry name" value="USP"/>
</dbReference>
<dbReference type="GO" id="GO:0010506">
    <property type="term" value="P:regulation of autophagy"/>
    <property type="evidence" value="ECO:0007669"/>
    <property type="project" value="TreeGrafter"/>
</dbReference>
<protein>
    <recommendedName>
        <fullName evidence="3">ubiquitinyl hydrolase 1</fullName>
        <ecNumber evidence="3">3.4.19.12</ecNumber>
    </recommendedName>
</protein>
<feature type="compositionally biased region" description="Polar residues" evidence="8">
    <location>
        <begin position="278"/>
        <end position="289"/>
    </location>
</feature>
<feature type="compositionally biased region" description="Low complexity" evidence="8">
    <location>
        <begin position="201"/>
        <end position="216"/>
    </location>
</feature>
<dbReference type="EC" id="3.4.19.12" evidence="3"/>
<feature type="compositionally biased region" description="Low complexity" evidence="8">
    <location>
        <begin position="240"/>
        <end position="256"/>
    </location>
</feature>
<gene>
    <name evidence="10" type="ORF">DMN91_008497</name>
</gene>
<dbReference type="PANTHER" id="PTHR24006:SF687">
    <property type="entry name" value="UBIQUITIN CARBOXYL-TERMINAL HYDROLASE 10"/>
    <property type="match status" value="1"/>
</dbReference>
<evidence type="ECO:0000256" key="4">
    <source>
        <dbReference type="ARBA" id="ARBA00022670"/>
    </source>
</evidence>
<dbReference type="InterPro" id="IPR038765">
    <property type="entry name" value="Papain-like_cys_pep_sf"/>
</dbReference>
<keyword evidence="4" id="KW-0645">Protease</keyword>
<comment type="caution">
    <text evidence="10">The sequence shown here is derived from an EMBL/GenBank/DDBJ whole genome shotgun (WGS) entry which is preliminary data.</text>
</comment>
<evidence type="ECO:0000256" key="2">
    <source>
        <dbReference type="ARBA" id="ARBA00005427"/>
    </source>
</evidence>
<dbReference type="EMBL" id="QOIP01000008">
    <property type="protein sequence ID" value="RLU19938.1"/>
    <property type="molecule type" value="Genomic_DNA"/>
</dbReference>
<dbReference type="GO" id="GO:0005634">
    <property type="term" value="C:nucleus"/>
    <property type="evidence" value="ECO:0007669"/>
    <property type="project" value="TreeGrafter"/>
</dbReference>
<feature type="region of interest" description="Disordered" evidence="8">
    <location>
        <begin position="469"/>
        <end position="499"/>
    </location>
</feature>
<evidence type="ECO:0000256" key="5">
    <source>
        <dbReference type="ARBA" id="ARBA00022786"/>
    </source>
</evidence>
<evidence type="ECO:0000256" key="6">
    <source>
        <dbReference type="ARBA" id="ARBA00022801"/>
    </source>
</evidence>
<dbReference type="InterPro" id="IPR018200">
    <property type="entry name" value="USP_CS"/>
</dbReference>
<dbReference type="InterPro" id="IPR001394">
    <property type="entry name" value="Peptidase_C19_UCH"/>
</dbReference>
<keyword evidence="7" id="KW-0788">Thiol protease</keyword>
<dbReference type="PROSITE" id="PS50235">
    <property type="entry name" value="USP_3"/>
    <property type="match status" value="1"/>
</dbReference>
<dbReference type="GO" id="GO:0005829">
    <property type="term" value="C:cytosol"/>
    <property type="evidence" value="ECO:0007669"/>
    <property type="project" value="TreeGrafter"/>
</dbReference>
<dbReference type="Gene3D" id="3.90.70.10">
    <property type="entry name" value="Cysteine proteinases"/>
    <property type="match status" value="1"/>
</dbReference>
<evidence type="ECO:0000256" key="8">
    <source>
        <dbReference type="SAM" id="MobiDB-lite"/>
    </source>
</evidence>
<feature type="region of interest" description="Disordered" evidence="8">
    <location>
        <begin position="673"/>
        <end position="710"/>
    </location>
</feature>
<evidence type="ECO:0000259" key="9">
    <source>
        <dbReference type="PROSITE" id="PS50235"/>
    </source>
</evidence>
<evidence type="ECO:0000256" key="1">
    <source>
        <dbReference type="ARBA" id="ARBA00000707"/>
    </source>
</evidence>
<accession>A0A3L8DJB1</accession>
<reference evidence="10" key="1">
    <citation type="journal article" date="2018" name="Genome Res.">
        <title>The genomic architecture and molecular evolution of ant odorant receptors.</title>
        <authorList>
            <person name="McKenzie S.K."/>
            <person name="Kronauer D.J.C."/>
        </authorList>
    </citation>
    <scope>NUCLEOTIDE SEQUENCE [LARGE SCALE GENOMIC DNA]</scope>
    <source>
        <strain evidence="10">Clonal line C1</strain>
    </source>
</reference>
<organism evidence="10">
    <name type="scientific">Ooceraea biroi</name>
    <name type="common">Clonal raider ant</name>
    <name type="synonym">Cerapachys biroi</name>
    <dbReference type="NCBI Taxonomy" id="2015173"/>
    <lineage>
        <taxon>Eukaryota</taxon>
        <taxon>Metazoa</taxon>
        <taxon>Ecdysozoa</taxon>
        <taxon>Arthropoda</taxon>
        <taxon>Hexapoda</taxon>
        <taxon>Insecta</taxon>
        <taxon>Pterygota</taxon>
        <taxon>Neoptera</taxon>
        <taxon>Endopterygota</taxon>
        <taxon>Hymenoptera</taxon>
        <taxon>Apocrita</taxon>
        <taxon>Aculeata</taxon>
        <taxon>Formicoidea</taxon>
        <taxon>Formicidae</taxon>
        <taxon>Dorylinae</taxon>
        <taxon>Ooceraea</taxon>
    </lineage>
</organism>
<dbReference type="AlphaFoldDB" id="A0A3L8DJB1"/>
<dbReference type="PROSITE" id="PS00973">
    <property type="entry name" value="USP_2"/>
    <property type="match status" value="1"/>
</dbReference>
<dbReference type="InterPro" id="IPR050164">
    <property type="entry name" value="Peptidase_C19"/>
</dbReference>
<feature type="domain" description="USP" evidence="9">
    <location>
        <begin position="533"/>
        <end position="912"/>
    </location>
</feature>
<dbReference type="SUPFAM" id="SSF54001">
    <property type="entry name" value="Cysteine proteinases"/>
    <property type="match status" value="1"/>
</dbReference>
<dbReference type="OrthoDB" id="429671at2759"/>
<name>A0A3L8DJB1_OOCBI</name>
<dbReference type="Proteomes" id="UP000279307">
    <property type="component" value="Chromosome 8"/>
</dbReference>
<keyword evidence="6" id="KW-0378">Hydrolase</keyword>
<sequence>MNTRNEMALRFLDLHDLNEGDKDNLMTILNSDIKTVKLPWNTSDNNNSDNNSVAMTEVQNVEQHSWYNVVPSTYSGQIMTQMCNDWQAQMYNVPANGHVPFMSGMAYPHPGYDLGTEIQDVSYGRENGHRNGRHRGGRRDNYNRTLNPANEMQSKYMGEQAQFHSQIPIVYYTYTDQHPISTQQPQVAPSGQIYYPSMYPSQISISHPHPSAHAIPSSPPHATYPEHHQPLSIPPHNTFVQQLQPVPSQQEQPVEQRTVESRSEPVQNTRTSDESACRQVNDSSSGSAQASIVKVTNTVTVNNSTRRESTIENAKENTAIRKTVTNDEKKKASSDARVQHSVVRNTSETCNGMEKHELCVEVDQNICKKIKDENAPNDKTTAVNDSPKLVHGAGESKAQVEDAAPSKNVQDKTVSDMPNGSSPVTPNASSPVSACETPKPKRSYASLLKKNCSEAPSSCKTAACASENTTIHQNGSPEQKQPTSVDTTPEKQNGLPSTLNGVLQNYYDPNTFRIGEFLSSYRMDKHTVSLIPRGLTNRSNYCYINSILQALLACPPFYNLLMAMPVPKNWRNALTPLLDNMIKFVREFVPMTEAARLPRKDRANKRGDDAVVDIHSGVAFEPSYVYTMLKYTSAASVFSQDGQQDAEEFLSCLLNGINDEMLELMRLVNNEGAENNVSNDRNDRNNHNDHNEEEWQVMGPKNKGAATRSTELERTPLSDIFRGQLRSRISRAGEQPTENIQPFFTLQLDVHKAESVRSAFELLVGKDQLEGMRCSKTRKQIEAWKQVTLEELPVVLILHLKWFVYKFDRYSNGCSKILKSMEFPVDLKIDGKCLSPNTMKKLSPRQKQYKLFAVTYHDGKETTKGHYVTDAFHVGYGSWIRYDDSSVKCVSESNVLKPVSPRVPYLLYYRRCDTIGNNQSNGPRIGA</sequence>
<dbReference type="PANTHER" id="PTHR24006">
    <property type="entry name" value="UBIQUITIN CARBOXYL-TERMINAL HYDROLASE"/>
    <property type="match status" value="1"/>
</dbReference>
<reference evidence="10" key="2">
    <citation type="submission" date="2018-07" db="EMBL/GenBank/DDBJ databases">
        <authorList>
            <person name="Mckenzie S.K."/>
            <person name="Kronauer D.J.C."/>
        </authorList>
    </citation>
    <scope>NUCLEOTIDE SEQUENCE</scope>
    <source>
        <strain evidence="10">Clonal line C1</strain>
    </source>
</reference>
<dbReference type="GO" id="GO:0006508">
    <property type="term" value="P:proteolysis"/>
    <property type="evidence" value="ECO:0007669"/>
    <property type="project" value="UniProtKB-KW"/>
</dbReference>
<feature type="region of interest" description="Disordered" evidence="8">
    <location>
        <begin position="375"/>
        <end position="439"/>
    </location>
</feature>
<dbReference type="GO" id="GO:0030330">
    <property type="term" value="P:DNA damage response, signal transduction by p53 class mediator"/>
    <property type="evidence" value="ECO:0007669"/>
    <property type="project" value="TreeGrafter"/>
</dbReference>
<feature type="compositionally biased region" description="Basic and acidic residues" evidence="8">
    <location>
        <begin position="680"/>
        <end position="690"/>
    </location>
</feature>
<proteinExistence type="inferred from homology"/>
<dbReference type="GO" id="GO:0004843">
    <property type="term" value="F:cysteine-type deubiquitinase activity"/>
    <property type="evidence" value="ECO:0007669"/>
    <property type="project" value="UniProtKB-EC"/>
</dbReference>
<comment type="similarity">
    <text evidence="2">Belongs to the peptidase C19 family. USP10 subfamily.</text>
</comment>
<feature type="compositionally biased region" description="Polar residues" evidence="8">
    <location>
        <begin position="415"/>
        <end position="432"/>
    </location>
</feature>
<keyword evidence="5" id="KW-0833">Ubl conjugation pathway</keyword>
<feature type="region of interest" description="Disordered" evidence="8">
    <location>
        <begin position="201"/>
        <end position="289"/>
    </location>
</feature>
<evidence type="ECO:0000256" key="7">
    <source>
        <dbReference type="ARBA" id="ARBA00022807"/>
    </source>
</evidence>
<dbReference type="FunFam" id="3.90.70.10:FF:000092">
    <property type="entry name" value="Ubiquitin carboxyl-terminal hydrolase"/>
    <property type="match status" value="1"/>
</dbReference>
<evidence type="ECO:0000313" key="10">
    <source>
        <dbReference type="EMBL" id="RLU19938.1"/>
    </source>
</evidence>
<dbReference type="GO" id="GO:0016579">
    <property type="term" value="P:protein deubiquitination"/>
    <property type="evidence" value="ECO:0007669"/>
    <property type="project" value="InterPro"/>
</dbReference>